<dbReference type="RefSeq" id="WP_169624568.1">
    <property type="nucleotide sequence ID" value="NZ_JABBNT010000002.1"/>
</dbReference>
<dbReference type="GO" id="GO:0070181">
    <property type="term" value="F:small ribosomal subunit rRNA binding"/>
    <property type="evidence" value="ECO:0007669"/>
    <property type="project" value="TreeGrafter"/>
</dbReference>
<dbReference type="CDD" id="cd00473">
    <property type="entry name" value="bS6"/>
    <property type="match status" value="1"/>
</dbReference>
<evidence type="ECO:0000313" key="8">
    <source>
        <dbReference type="EMBL" id="NMM44274.1"/>
    </source>
</evidence>
<keyword evidence="6" id="KW-0699">rRNA-binding</keyword>
<evidence type="ECO:0000313" key="9">
    <source>
        <dbReference type="Proteomes" id="UP000539372"/>
    </source>
</evidence>
<sequence>MAFYETVLIARQDVSSAQVDGIVDMAQEILAEDGGKISRREYWGLRSLAFRIKKNRKGHYVLLNFDAKAEAVAEMERRFRLHDDVLRYMTVRTETLPEEPSVVLARRDERDRGDRGDRGGRGERGDRGDRGDRGGDRGPRRDRGDRRDHNEESED</sequence>
<dbReference type="GO" id="GO:0003735">
    <property type="term" value="F:structural constituent of ribosome"/>
    <property type="evidence" value="ECO:0007669"/>
    <property type="project" value="InterPro"/>
</dbReference>
<comment type="function">
    <text evidence="4 6">Binds together with bS18 to 16S ribosomal RNA.</text>
</comment>
<dbReference type="InterPro" id="IPR035980">
    <property type="entry name" value="Ribosomal_bS6_sf"/>
</dbReference>
<dbReference type="EMBL" id="JABBNT010000002">
    <property type="protein sequence ID" value="NMM44274.1"/>
    <property type="molecule type" value="Genomic_DNA"/>
</dbReference>
<dbReference type="Pfam" id="PF01250">
    <property type="entry name" value="Ribosomal_S6"/>
    <property type="match status" value="1"/>
</dbReference>
<evidence type="ECO:0000256" key="7">
    <source>
        <dbReference type="SAM" id="MobiDB-lite"/>
    </source>
</evidence>
<dbReference type="NCBIfam" id="TIGR00166">
    <property type="entry name" value="S6"/>
    <property type="match status" value="1"/>
</dbReference>
<keyword evidence="9" id="KW-1185">Reference proteome</keyword>
<dbReference type="InterPro" id="IPR014717">
    <property type="entry name" value="Transl_elong_EF1B/ribsomal_bS6"/>
</dbReference>
<evidence type="ECO:0000256" key="6">
    <source>
        <dbReference type="HAMAP-Rule" id="MF_00360"/>
    </source>
</evidence>
<gene>
    <name evidence="6 8" type="primary">rpsF</name>
    <name evidence="8" type="ORF">HH303_07280</name>
</gene>
<dbReference type="InterPro" id="IPR020814">
    <property type="entry name" value="Ribosomal_S6_plastid/chlpt"/>
</dbReference>
<feature type="region of interest" description="Disordered" evidence="7">
    <location>
        <begin position="97"/>
        <end position="155"/>
    </location>
</feature>
<dbReference type="Gene3D" id="3.30.70.60">
    <property type="match status" value="1"/>
</dbReference>
<keyword evidence="3 6" id="KW-0687">Ribonucleoprotein</keyword>
<accession>A0A7Y0HGE7</accession>
<dbReference type="PANTHER" id="PTHR21011">
    <property type="entry name" value="MITOCHONDRIAL 28S RIBOSOMAL PROTEIN S6"/>
    <property type="match status" value="1"/>
</dbReference>
<comment type="similarity">
    <text evidence="1 6">Belongs to the bacterial ribosomal protein bS6 family.</text>
</comment>
<comment type="caution">
    <text evidence="8">The sequence shown here is derived from an EMBL/GenBank/DDBJ whole genome shotgun (WGS) entry which is preliminary data.</text>
</comment>
<evidence type="ECO:0000256" key="5">
    <source>
        <dbReference type="ARBA" id="ARBA00035294"/>
    </source>
</evidence>
<organism evidence="8 9">
    <name type="scientific">Pacificispira spongiicola</name>
    <dbReference type="NCBI Taxonomy" id="2729598"/>
    <lineage>
        <taxon>Bacteria</taxon>
        <taxon>Pseudomonadati</taxon>
        <taxon>Pseudomonadota</taxon>
        <taxon>Alphaproteobacteria</taxon>
        <taxon>Rhodospirillales</taxon>
        <taxon>Rhodospirillaceae</taxon>
        <taxon>Pacificispira</taxon>
    </lineage>
</organism>
<dbReference type="SUPFAM" id="SSF54995">
    <property type="entry name" value="Ribosomal protein S6"/>
    <property type="match status" value="1"/>
</dbReference>
<dbReference type="AlphaFoldDB" id="A0A7Y0HGE7"/>
<evidence type="ECO:0000256" key="2">
    <source>
        <dbReference type="ARBA" id="ARBA00022980"/>
    </source>
</evidence>
<name>A0A7Y0HGE7_9PROT</name>
<dbReference type="InterPro" id="IPR000529">
    <property type="entry name" value="Ribosomal_bS6"/>
</dbReference>
<protein>
    <recommendedName>
        <fullName evidence="5 6">Small ribosomal subunit protein bS6</fullName>
    </recommendedName>
</protein>
<evidence type="ECO:0000256" key="4">
    <source>
        <dbReference type="ARBA" id="ARBA00035104"/>
    </source>
</evidence>
<dbReference type="PANTHER" id="PTHR21011:SF1">
    <property type="entry name" value="SMALL RIBOSOMAL SUBUNIT PROTEIN BS6M"/>
    <property type="match status" value="1"/>
</dbReference>
<dbReference type="HAMAP" id="MF_00360">
    <property type="entry name" value="Ribosomal_bS6"/>
    <property type="match status" value="1"/>
</dbReference>
<keyword evidence="2 6" id="KW-0689">Ribosomal protein</keyword>
<evidence type="ECO:0000256" key="1">
    <source>
        <dbReference type="ARBA" id="ARBA00009512"/>
    </source>
</evidence>
<reference evidence="8 9" key="1">
    <citation type="submission" date="2020-04" db="EMBL/GenBank/DDBJ databases">
        <title>Rhodospirillaceae bacterium KN72 isolated from deep sea.</title>
        <authorList>
            <person name="Zhang D.-C."/>
        </authorList>
    </citation>
    <scope>NUCLEOTIDE SEQUENCE [LARGE SCALE GENOMIC DNA]</scope>
    <source>
        <strain evidence="8 9">KN72</strain>
    </source>
</reference>
<proteinExistence type="inferred from homology"/>
<keyword evidence="6" id="KW-0694">RNA-binding</keyword>
<dbReference type="GO" id="GO:0022627">
    <property type="term" value="C:cytosolic small ribosomal subunit"/>
    <property type="evidence" value="ECO:0007669"/>
    <property type="project" value="TreeGrafter"/>
</dbReference>
<feature type="compositionally biased region" description="Basic and acidic residues" evidence="7">
    <location>
        <begin position="105"/>
        <end position="155"/>
    </location>
</feature>
<dbReference type="GO" id="GO:0006412">
    <property type="term" value="P:translation"/>
    <property type="evidence" value="ECO:0007669"/>
    <property type="project" value="UniProtKB-UniRule"/>
</dbReference>
<evidence type="ECO:0000256" key="3">
    <source>
        <dbReference type="ARBA" id="ARBA00023274"/>
    </source>
</evidence>
<dbReference type="Proteomes" id="UP000539372">
    <property type="component" value="Unassembled WGS sequence"/>
</dbReference>